<dbReference type="EMBL" id="MLCO01000010">
    <property type="protein sequence ID" value="ONG58863.1"/>
    <property type="molecule type" value="Genomic_DNA"/>
</dbReference>
<dbReference type="Pfam" id="PF00562">
    <property type="entry name" value="RNA_pol_Rpb2_6"/>
    <property type="match status" value="1"/>
</dbReference>
<evidence type="ECO:0000256" key="9">
    <source>
        <dbReference type="RuleBase" id="RU000434"/>
    </source>
</evidence>
<dbReference type="InterPro" id="IPR007644">
    <property type="entry name" value="RNA_pol_bsu_protrusion"/>
</dbReference>
<dbReference type="Gene3D" id="3.90.1110.10">
    <property type="entry name" value="RNA polymerase Rpb2, domain 2"/>
    <property type="match status" value="2"/>
</dbReference>
<dbReference type="CDD" id="cd00653">
    <property type="entry name" value="RNA_pol_B_RPB2"/>
    <property type="match status" value="1"/>
</dbReference>
<evidence type="ECO:0000313" key="18">
    <source>
        <dbReference type="Proteomes" id="UP000188879"/>
    </source>
</evidence>
<feature type="domain" description="RNA polymerase Rpb2" evidence="15">
    <location>
        <begin position="548"/>
        <end position="616"/>
    </location>
</feature>
<dbReference type="InterPro" id="IPR037033">
    <property type="entry name" value="DNA-dir_RNAP_su2_hyb_sf"/>
</dbReference>
<proteinExistence type="inferred from homology"/>
<dbReference type="InterPro" id="IPR007121">
    <property type="entry name" value="RNA_pol_bsu_CS"/>
</dbReference>
<comment type="caution">
    <text evidence="17">The sequence shown here is derived from an EMBL/GenBank/DDBJ whole genome shotgun (WGS) entry which is preliminary data.</text>
</comment>
<dbReference type="Pfam" id="PF10385">
    <property type="entry name" value="RNA_pol_Rpb2_45"/>
    <property type="match status" value="1"/>
</dbReference>
<dbReference type="HAMAP" id="MF_01321">
    <property type="entry name" value="RNApol_bact_RpoB"/>
    <property type="match status" value="1"/>
</dbReference>
<keyword evidence="3 8" id="KW-0240">DNA-directed RNA polymerase</keyword>
<dbReference type="SUPFAM" id="SSF64484">
    <property type="entry name" value="beta and beta-prime subunits of DNA dependent RNA-polymerase"/>
    <property type="match status" value="1"/>
</dbReference>
<gene>
    <name evidence="8" type="primary">rpoB</name>
    <name evidence="17" type="ORF">BKE38_01570</name>
</gene>
<feature type="domain" description="DNA-directed RNA polymerase beta subunit external 1" evidence="16">
    <location>
        <begin position="626"/>
        <end position="692"/>
    </location>
</feature>
<dbReference type="Gene3D" id="2.40.50.150">
    <property type="match status" value="1"/>
</dbReference>
<dbReference type="Gene3D" id="3.90.1800.10">
    <property type="entry name" value="RNA polymerase alpha subunit dimerisation domain"/>
    <property type="match status" value="1"/>
</dbReference>
<dbReference type="NCBIfam" id="NF001616">
    <property type="entry name" value="PRK00405.1"/>
    <property type="match status" value="1"/>
</dbReference>
<feature type="domain" description="DNA-directed RNA polymerase subunit 2 hybrid-binding" evidence="11">
    <location>
        <begin position="753"/>
        <end position="1312"/>
    </location>
</feature>
<comment type="catalytic activity">
    <reaction evidence="7 8 10">
        <text>RNA(n) + a ribonucleoside 5'-triphosphate = RNA(n+1) + diphosphate</text>
        <dbReference type="Rhea" id="RHEA:21248"/>
        <dbReference type="Rhea" id="RHEA-COMP:14527"/>
        <dbReference type="Rhea" id="RHEA-COMP:17342"/>
        <dbReference type="ChEBI" id="CHEBI:33019"/>
        <dbReference type="ChEBI" id="CHEBI:61557"/>
        <dbReference type="ChEBI" id="CHEBI:140395"/>
        <dbReference type="EC" id="2.7.7.6"/>
    </reaction>
</comment>
<dbReference type="InterPro" id="IPR019462">
    <property type="entry name" value="DNA-dir_RNA_pol_bsu_external_1"/>
</dbReference>
<dbReference type="InterPro" id="IPR014724">
    <property type="entry name" value="RNA_pol_RPB2_OB-fold"/>
</dbReference>
<evidence type="ECO:0000256" key="1">
    <source>
        <dbReference type="ARBA" id="ARBA00007616"/>
    </source>
</evidence>
<dbReference type="GO" id="GO:0003899">
    <property type="term" value="F:DNA-directed RNA polymerase activity"/>
    <property type="evidence" value="ECO:0007669"/>
    <property type="project" value="UniProtKB-UniRule"/>
</dbReference>
<dbReference type="PANTHER" id="PTHR20856">
    <property type="entry name" value="DNA-DIRECTED RNA POLYMERASE I SUBUNIT 2"/>
    <property type="match status" value="1"/>
</dbReference>
<dbReference type="Pfam" id="PF04560">
    <property type="entry name" value="RNA_pol_Rpb2_7"/>
    <property type="match status" value="1"/>
</dbReference>
<comment type="subunit">
    <text evidence="8 10">The RNAP catalytic core consists of 2 alpha, 1 beta, 1 beta' and 1 omega subunit. When a sigma factor is associated with the core the holoenzyme is formed, which can initiate transcription.</text>
</comment>
<dbReference type="FunFam" id="3.90.1800.10:FF:000001">
    <property type="entry name" value="DNA-directed RNA polymerase subunit beta"/>
    <property type="match status" value="1"/>
</dbReference>
<dbReference type="InterPro" id="IPR015712">
    <property type="entry name" value="DNA-dir_RNA_pol_su2"/>
</dbReference>
<evidence type="ECO:0000256" key="7">
    <source>
        <dbReference type="ARBA" id="ARBA00048552"/>
    </source>
</evidence>
<feature type="domain" description="RNA polymerase Rpb2" evidence="13">
    <location>
        <begin position="387"/>
        <end position="489"/>
    </location>
</feature>
<dbReference type="Gene3D" id="2.30.150.10">
    <property type="entry name" value="DNA-directed RNA polymerase, beta subunit, external 1 domain"/>
    <property type="match status" value="1"/>
</dbReference>
<keyword evidence="4 8" id="KW-0808">Transferase</keyword>
<dbReference type="Proteomes" id="UP000188879">
    <property type="component" value="Unassembled WGS sequence"/>
</dbReference>
<keyword evidence="5 8" id="KW-0548">Nucleotidyltransferase</keyword>
<dbReference type="OrthoDB" id="9803954at2"/>
<evidence type="ECO:0000259" key="13">
    <source>
        <dbReference type="Pfam" id="PF04561"/>
    </source>
</evidence>
<dbReference type="GO" id="GO:0000428">
    <property type="term" value="C:DNA-directed RNA polymerase complex"/>
    <property type="evidence" value="ECO:0007669"/>
    <property type="project" value="UniProtKB-KW"/>
</dbReference>
<keyword evidence="6 8" id="KW-0804">Transcription</keyword>
<evidence type="ECO:0000256" key="8">
    <source>
        <dbReference type="HAMAP-Rule" id="MF_01321"/>
    </source>
</evidence>
<evidence type="ECO:0000256" key="3">
    <source>
        <dbReference type="ARBA" id="ARBA00022478"/>
    </source>
</evidence>
<evidence type="ECO:0000256" key="2">
    <source>
        <dbReference type="ARBA" id="ARBA00009839"/>
    </source>
</evidence>
<protein>
    <recommendedName>
        <fullName evidence="8 10">DNA-directed RNA polymerase subunit beta</fullName>
        <shortName evidence="8">RNAP subunit beta</shortName>
        <ecNumber evidence="8 10">2.7.7.6</ecNumber>
    </recommendedName>
    <alternativeName>
        <fullName evidence="8">RNA polymerase subunit beta</fullName>
    </alternativeName>
    <alternativeName>
        <fullName evidence="8">Transcriptase subunit beta</fullName>
    </alternativeName>
</protein>
<dbReference type="InterPro" id="IPR037034">
    <property type="entry name" value="RNA_pol_Rpb2_2_sf"/>
</dbReference>
<dbReference type="Gene3D" id="2.40.270.10">
    <property type="entry name" value="DNA-directed RNA polymerase, subunit 2, domain 6"/>
    <property type="match status" value="2"/>
</dbReference>
<comment type="similarity">
    <text evidence="8 9">Belongs to the RNA polymerase beta chain family.</text>
</comment>
<keyword evidence="18" id="KW-1185">Reference proteome</keyword>
<dbReference type="InterPro" id="IPR042107">
    <property type="entry name" value="DNA-dir_RNA_pol_bsu_ext_1_sf"/>
</dbReference>
<evidence type="ECO:0000259" key="12">
    <source>
        <dbReference type="Pfam" id="PF04560"/>
    </source>
</evidence>
<dbReference type="InterPro" id="IPR010243">
    <property type="entry name" value="RNA_pol_bsu_bac"/>
</dbReference>
<evidence type="ECO:0000259" key="14">
    <source>
        <dbReference type="Pfam" id="PF04563"/>
    </source>
</evidence>
<dbReference type="Gene3D" id="2.40.50.100">
    <property type="match status" value="1"/>
</dbReference>
<evidence type="ECO:0000259" key="15">
    <source>
        <dbReference type="Pfam" id="PF04565"/>
    </source>
</evidence>
<dbReference type="InterPro" id="IPR007641">
    <property type="entry name" value="RNA_pol_Rpb2_7"/>
</dbReference>
<evidence type="ECO:0000256" key="4">
    <source>
        <dbReference type="ARBA" id="ARBA00022679"/>
    </source>
</evidence>
<evidence type="ECO:0000256" key="5">
    <source>
        <dbReference type="ARBA" id="ARBA00022695"/>
    </source>
</evidence>
<dbReference type="GO" id="GO:0006351">
    <property type="term" value="P:DNA-templated transcription"/>
    <property type="evidence" value="ECO:0007669"/>
    <property type="project" value="UniProtKB-UniRule"/>
</dbReference>
<dbReference type="Pfam" id="PF04565">
    <property type="entry name" value="RNA_pol_Rpb2_3"/>
    <property type="match status" value="1"/>
</dbReference>
<dbReference type="InterPro" id="IPR007120">
    <property type="entry name" value="DNA-dir_RNAP_su2_dom"/>
</dbReference>
<evidence type="ECO:0000256" key="10">
    <source>
        <dbReference type="RuleBase" id="RU363031"/>
    </source>
</evidence>
<dbReference type="InterPro" id="IPR007642">
    <property type="entry name" value="RNA_pol_Rpb2_2"/>
</dbReference>
<sequence length="1392" mass="154590">MNAITKSFTGRKRIRKSFGRLPEVAPMPNLIDVQRASYEAFLQMGVDPDARTNTGLQEVFKSVFPIDDFAGRGRLEFVQYELEEPKYDVEECIQRGLTFAAPLKVRLRLIVWDVDEDTGSRSVRDIKEQDVYMGDMPLMTDNGTFIINGTERVIVSQMHRSPGVFFDHDKGKTHSSGKYLFAARVIPYRGSWLDFEFDAKDICYVRVDRKRKLPATTLLLALESARTEALRAERGTALEPGEVRGMDGEEILNTFYKQVIFSRGAKGWSRPFEPDAFRGLKLIENLVDAGTGEVVAERDTKLTPRLARKIAENGTKEVLVGRADLLGRYVAEDLVDMSTGEIWAEAGDELTEPKLAAIEQAGIDALPTLAIDQTVGPWLRNTLVVDKNTSRDEALMDIYRVMRPGEPPTPETAEALFRGLFFDGERYDLSTVGRVKMNMRLGFSLEDVPDTVRTLRKQDVLETLRTLLELKDGKGQIDDIDNLGNRRVRSVGELMENQYRVGLLRMERAIKERMGSVDIDTVMPHDLINAKPAAAAVREFFGSSQLSQFMDQTNPLSEVTHKRRLSALGPGGLTRERAGFEVRDVHPTHYGRICPIETPEGPNIGLINSLATFAKVNKYGFIETPYRLVKDGKITGSPRYLSAMEEEKLVVAQADAEVNAESGEFLSDLVSVRQGGDFRLVKPEEVTAIDVSPKQLVSVAAALIPFLENDDANRALMGSNMMRQAVPLVRSDAPLVGTGMEAAVARDSGATIVARREGVVDSIDGARIVVRATNEDGTTRGVDIYRLRKFQRSNQSTCINQRPLVKVGDQVALGDIIADGPSTELGELALGRNVLVAFMPWNGYNFEDSILISERIAKDDVFTSIHIEEFEVMARDTKLGQEEITRDIPNVGEEALRNLDEAGIVYVGAEVNPGDILVGKVTPKGESPMTPEEKLLRAIFGEKASDVRDTSLRLPPGTTGTVVDVRVFNRRGVDKDERAMAIDRAEIERLAKDRDDEKAIQERSFHSRLRERLLNQKASGGFKGVKAGTPITDEVLEQFARATWRQIGVQDDAIMVEIEALKREFDAAVEKLQKRFESKVEKLQRGDELPPGVMKMVKVFIAVKRKLQPGDKMAGRHGNKGVVSRVVPVEDMPFLPDGTSVDLVLNPLGVPSRMNIGQILETHLGWACANIGKSIGELVEDYRRAGAAREALVEKLREVYGEEIFARDIDDMTEEQLIELGENLKKGVPIATPVFDGARISDIETMLTKAGLNTSGQTTLIDGRSGEPFERKVTVGYIYMLKLHHLVDDKIHARSIGPYSLVTQQPLGGKAQFGGQRFGEMEVWALEAYGAAYTLQEMLTVKSDDVSGRTKVYEAIVRDQDSFEAGIPESFNVLIKELKSLGLNVDLENRPS</sequence>
<comment type="function">
    <text evidence="8 10">DNA-dependent RNA polymerase catalyzes the transcription of DNA into RNA using the four ribonucleoside triphosphates as substrates.</text>
</comment>
<dbReference type="Pfam" id="PF04563">
    <property type="entry name" value="RNA_pol_Rpb2_1"/>
    <property type="match status" value="1"/>
</dbReference>
<evidence type="ECO:0000259" key="16">
    <source>
        <dbReference type="Pfam" id="PF10385"/>
    </source>
</evidence>
<feature type="domain" description="RNA polymerase beta subunit protrusion" evidence="14">
    <location>
        <begin position="30"/>
        <end position="532"/>
    </location>
</feature>
<reference evidence="17 18" key="1">
    <citation type="submission" date="2016-10" db="EMBL/GenBank/DDBJ databases">
        <title>Draft Genome sequence of Roseomonas sp. strain M3.</title>
        <authorList>
            <person name="Subhash Y."/>
            <person name="Lee S."/>
        </authorList>
    </citation>
    <scope>NUCLEOTIDE SEQUENCE [LARGE SCALE GENOMIC DNA]</scope>
    <source>
        <strain evidence="17 18">M3</strain>
    </source>
</reference>
<evidence type="ECO:0000259" key="11">
    <source>
        <dbReference type="Pfam" id="PF00562"/>
    </source>
</evidence>
<dbReference type="GO" id="GO:0003677">
    <property type="term" value="F:DNA binding"/>
    <property type="evidence" value="ECO:0007669"/>
    <property type="project" value="UniProtKB-UniRule"/>
</dbReference>
<dbReference type="NCBIfam" id="TIGR02013">
    <property type="entry name" value="rpoB"/>
    <property type="match status" value="1"/>
</dbReference>
<evidence type="ECO:0000313" key="17">
    <source>
        <dbReference type="EMBL" id="ONG58863.1"/>
    </source>
</evidence>
<evidence type="ECO:0000256" key="6">
    <source>
        <dbReference type="ARBA" id="ARBA00023163"/>
    </source>
</evidence>
<comment type="similarity">
    <text evidence="2">In the C-terminal section; belongs to the RNA polymerase beta' chain family.</text>
</comment>
<organism evidence="17 18">
    <name type="scientific">Teichococcus deserti</name>
    <dbReference type="NCBI Taxonomy" id="1817963"/>
    <lineage>
        <taxon>Bacteria</taxon>
        <taxon>Pseudomonadati</taxon>
        <taxon>Pseudomonadota</taxon>
        <taxon>Alphaproteobacteria</taxon>
        <taxon>Acetobacterales</taxon>
        <taxon>Roseomonadaceae</taxon>
        <taxon>Roseomonas</taxon>
    </lineage>
</organism>
<dbReference type="RefSeq" id="WP_076955625.1">
    <property type="nucleotide sequence ID" value="NZ_MLCO01000010.1"/>
</dbReference>
<dbReference type="Gene3D" id="3.90.1100.10">
    <property type="match status" value="2"/>
</dbReference>
<dbReference type="Pfam" id="PF04561">
    <property type="entry name" value="RNA_pol_Rpb2_2"/>
    <property type="match status" value="1"/>
</dbReference>
<dbReference type="GO" id="GO:0032549">
    <property type="term" value="F:ribonucleoside binding"/>
    <property type="evidence" value="ECO:0007669"/>
    <property type="project" value="InterPro"/>
</dbReference>
<feature type="domain" description="RNA polymerase Rpb2" evidence="12">
    <location>
        <begin position="1314"/>
        <end position="1388"/>
    </location>
</feature>
<name>A0A1V2H8Q2_9PROT</name>
<accession>A0A1V2H8Q2</accession>
<dbReference type="InterPro" id="IPR007645">
    <property type="entry name" value="RNA_pol_Rpb2_3"/>
</dbReference>
<dbReference type="EC" id="2.7.7.6" evidence="8 10"/>
<comment type="similarity">
    <text evidence="1">In the N-terminal section; belongs to the RNA polymerase beta chain family.</text>
</comment>
<dbReference type="PROSITE" id="PS01166">
    <property type="entry name" value="RNA_POL_BETA"/>
    <property type="match status" value="1"/>
</dbReference>